<dbReference type="AlphaFoldDB" id="A0A2H0LRD7"/>
<evidence type="ECO:0000256" key="5">
    <source>
        <dbReference type="ARBA" id="ARBA00023014"/>
    </source>
</evidence>
<dbReference type="NCBIfam" id="TIGR04167">
    <property type="entry name" value="rSAM_SeCys"/>
    <property type="match status" value="1"/>
</dbReference>
<name>A0A2H0LRD7_9BACT</name>
<comment type="cofactor">
    <cofactor evidence="1">
        <name>[4Fe-4S] cluster</name>
        <dbReference type="ChEBI" id="CHEBI:49883"/>
    </cofactor>
</comment>
<keyword evidence="5" id="KW-0411">Iron-sulfur</keyword>
<evidence type="ECO:0000256" key="1">
    <source>
        <dbReference type="ARBA" id="ARBA00001966"/>
    </source>
</evidence>
<feature type="domain" description="Radical SAM core" evidence="6">
    <location>
        <begin position="13"/>
        <end position="243"/>
    </location>
</feature>
<keyword evidence="3" id="KW-0479">Metal-binding</keyword>
<proteinExistence type="predicted"/>
<dbReference type="InterPro" id="IPR013785">
    <property type="entry name" value="Aldolase_TIM"/>
</dbReference>
<dbReference type="InterPro" id="IPR026351">
    <property type="entry name" value="rSAM_ArsS-like"/>
</dbReference>
<dbReference type="SFLD" id="SFLDG01067">
    <property type="entry name" value="SPASM/twitch_domain_containing"/>
    <property type="match status" value="1"/>
</dbReference>
<evidence type="ECO:0000256" key="3">
    <source>
        <dbReference type="ARBA" id="ARBA00022723"/>
    </source>
</evidence>
<dbReference type="GO" id="GO:0051536">
    <property type="term" value="F:iron-sulfur cluster binding"/>
    <property type="evidence" value="ECO:0007669"/>
    <property type="project" value="UniProtKB-KW"/>
</dbReference>
<evidence type="ECO:0000256" key="2">
    <source>
        <dbReference type="ARBA" id="ARBA00022691"/>
    </source>
</evidence>
<dbReference type="SFLD" id="SFLDS00029">
    <property type="entry name" value="Radical_SAM"/>
    <property type="match status" value="1"/>
</dbReference>
<dbReference type="InterPro" id="IPR024521">
    <property type="entry name" value="ArsS-like_C"/>
</dbReference>
<gene>
    <name evidence="7" type="ORF">COV74_06325</name>
</gene>
<evidence type="ECO:0000313" key="7">
    <source>
        <dbReference type="EMBL" id="PIQ86045.1"/>
    </source>
</evidence>
<dbReference type="InterPro" id="IPR058240">
    <property type="entry name" value="rSAM_sf"/>
</dbReference>
<dbReference type="CDD" id="cd01335">
    <property type="entry name" value="Radical_SAM"/>
    <property type="match status" value="1"/>
</dbReference>
<dbReference type="GO" id="GO:0003824">
    <property type="term" value="F:catalytic activity"/>
    <property type="evidence" value="ECO:0007669"/>
    <property type="project" value="InterPro"/>
</dbReference>
<dbReference type="Gene3D" id="3.20.20.70">
    <property type="entry name" value="Aldolase class I"/>
    <property type="match status" value="1"/>
</dbReference>
<dbReference type="GO" id="GO:0046872">
    <property type="term" value="F:metal ion binding"/>
    <property type="evidence" value="ECO:0007669"/>
    <property type="project" value="UniProtKB-KW"/>
</dbReference>
<keyword evidence="2" id="KW-0949">S-adenosyl-L-methionine</keyword>
<dbReference type="SUPFAM" id="SSF102114">
    <property type="entry name" value="Radical SAM enzymes"/>
    <property type="match status" value="1"/>
</dbReference>
<dbReference type="PROSITE" id="PS51918">
    <property type="entry name" value="RADICAL_SAM"/>
    <property type="match status" value="1"/>
</dbReference>
<dbReference type="Proteomes" id="UP000230859">
    <property type="component" value="Unassembled WGS sequence"/>
</dbReference>
<dbReference type="PANTHER" id="PTHR43728:SF1">
    <property type="entry name" value="FE-S OXIDOREDUCTASE"/>
    <property type="match status" value="1"/>
</dbReference>
<sequence>MNQFARKINDLNYSLRKNSIEILQVNLGKLCNLTCSHCHVESGPGKTRENMGRETADAVIRSFDRFPIHTVDLTGGAPELNPHFKWIVREARQRHLHVIDRCNLTIFFEPGYQDLPDFLAENEVEIVASLPCYSRENVDGQRGKGTFDRSIEALQWLNRLGYGQAGSNLKLNLVYNPVGAHLPPLQEKLEADYKHFLSQDFGIVFDHLYTITNMPMTRYERFLKATKAFDCYTDLLITHFNPATLDDLMCRRTISVSWDGFLYDCDFNQMLDLKIGGGEPLTIQNAQPADMENREIVTAHHCFGCTAGAGSSCRGALTSVSELK</sequence>
<organism evidence="7 8">
    <name type="scientific">Candidatus Abzuiibacterium crystallinum</name>
    <dbReference type="NCBI Taxonomy" id="1974748"/>
    <lineage>
        <taxon>Bacteria</taxon>
        <taxon>Pseudomonadati</taxon>
        <taxon>Candidatus Omnitrophota</taxon>
        <taxon>Candidatus Abzuiibacterium</taxon>
    </lineage>
</organism>
<dbReference type="EMBL" id="PCVY01000053">
    <property type="protein sequence ID" value="PIQ86045.1"/>
    <property type="molecule type" value="Genomic_DNA"/>
</dbReference>
<dbReference type="Pfam" id="PF12345">
    <property type="entry name" value="DUF3641"/>
    <property type="match status" value="1"/>
</dbReference>
<comment type="caution">
    <text evidence="7">The sequence shown here is derived from an EMBL/GenBank/DDBJ whole genome shotgun (WGS) entry which is preliminary data.</text>
</comment>
<evidence type="ECO:0000256" key="4">
    <source>
        <dbReference type="ARBA" id="ARBA00023004"/>
    </source>
</evidence>
<dbReference type="Pfam" id="PF04055">
    <property type="entry name" value="Radical_SAM"/>
    <property type="match status" value="1"/>
</dbReference>
<evidence type="ECO:0000313" key="8">
    <source>
        <dbReference type="Proteomes" id="UP000230859"/>
    </source>
</evidence>
<accession>A0A2H0LRD7</accession>
<evidence type="ECO:0000259" key="6">
    <source>
        <dbReference type="PROSITE" id="PS51918"/>
    </source>
</evidence>
<dbReference type="PANTHER" id="PTHR43728">
    <property type="entry name" value="SLR0304 PROTEIN"/>
    <property type="match status" value="1"/>
</dbReference>
<keyword evidence="4" id="KW-0408">Iron</keyword>
<reference evidence="7 8" key="1">
    <citation type="submission" date="2017-09" db="EMBL/GenBank/DDBJ databases">
        <title>Depth-based differentiation of microbial function through sediment-hosted aquifers and enrichment of novel symbionts in the deep terrestrial subsurface.</title>
        <authorList>
            <person name="Probst A.J."/>
            <person name="Ladd B."/>
            <person name="Jarett J.K."/>
            <person name="Geller-Mcgrath D.E."/>
            <person name="Sieber C.M."/>
            <person name="Emerson J.B."/>
            <person name="Anantharaman K."/>
            <person name="Thomas B.C."/>
            <person name="Malmstrom R."/>
            <person name="Stieglmeier M."/>
            <person name="Klingl A."/>
            <person name="Woyke T."/>
            <person name="Ryan C.M."/>
            <person name="Banfield J.F."/>
        </authorList>
    </citation>
    <scope>NUCLEOTIDE SEQUENCE [LARGE SCALE GENOMIC DNA]</scope>
    <source>
        <strain evidence="7">CG11_big_fil_rev_8_21_14_0_20_45_26</strain>
    </source>
</reference>
<protein>
    <submittedName>
        <fullName evidence="7">Radical SAM protein</fullName>
    </submittedName>
</protein>
<dbReference type="InterPro" id="IPR007197">
    <property type="entry name" value="rSAM"/>
</dbReference>